<reference evidence="1" key="2">
    <citation type="submission" date="2021-03" db="UniProtKB">
        <authorList>
            <consortium name="EnsemblPlants"/>
        </authorList>
    </citation>
    <scope>IDENTIFICATION</scope>
</reference>
<dbReference type="EMBL" id="UZAU01000681">
    <property type="status" value="NOT_ANNOTATED_CDS"/>
    <property type="molecule type" value="Genomic_DNA"/>
</dbReference>
<protein>
    <recommendedName>
        <fullName evidence="3">RNase H type-1 domain-containing protein</fullName>
    </recommendedName>
</protein>
<evidence type="ECO:0000313" key="1">
    <source>
        <dbReference type="EnsemblPlants" id="cds.evm.model.08.309"/>
    </source>
</evidence>
<reference evidence="1" key="1">
    <citation type="submission" date="2018-11" db="EMBL/GenBank/DDBJ databases">
        <authorList>
            <person name="Grassa J C."/>
        </authorList>
    </citation>
    <scope>NUCLEOTIDE SEQUENCE [LARGE SCALE GENOMIC DNA]</scope>
</reference>
<proteinExistence type="predicted"/>
<sequence>MAEEKWAPVEVVKSARLVLDHWKIANFESSHANFVTGDVIGSNLWRKPDHFTVKVNVNDTIFKVQRKFVFGCVARDSHGKLIEAVSGSRWGCVLPEIAEVIGIMEALS</sequence>
<evidence type="ECO:0000313" key="2">
    <source>
        <dbReference type="Proteomes" id="UP000596661"/>
    </source>
</evidence>
<organism evidence="1 2">
    <name type="scientific">Cannabis sativa</name>
    <name type="common">Hemp</name>
    <name type="synonym">Marijuana</name>
    <dbReference type="NCBI Taxonomy" id="3483"/>
    <lineage>
        <taxon>Eukaryota</taxon>
        <taxon>Viridiplantae</taxon>
        <taxon>Streptophyta</taxon>
        <taxon>Embryophyta</taxon>
        <taxon>Tracheophyta</taxon>
        <taxon>Spermatophyta</taxon>
        <taxon>Magnoliopsida</taxon>
        <taxon>eudicotyledons</taxon>
        <taxon>Gunneridae</taxon>
        <taxon>Pentapetalae</taxon>
        <taxon>rosids</taxon>
        <taxon>fabids</taxon>
        <taxon>Rosales</taxon>
        <taxon>Cannabaceae</taxon>
        <taxon>Cannabis</taxon>
    </lineage>
</organism>
<keyword evidence="2" id="KW-1185">Reference proteome</keyword>
<dbReference type="Proteomes" id="UP000596661">
    <property type="component" value="Chromosome 8"/>
</dbReference>
<name>A0A803QAU7_CANSA</name>
<evidence type="ECO:0008006" key="3">
    <source>
        <dbReference type="Google" id="ProtNLM"/>
    </source>
</evidence>
<accession>A0A803QAU7</accession>
<dbReference type="Gramene" id="evm.model.08.309">
    <property type="protein sequence ID" value="cds.evm.model.08.309"/>
    <property type="gene ID" value="evm.TU.08.309"/>
</dbReference>
<dbReference type="AlphaFoldDB" id="A0A803QAU7"/>
<dbReference type="EnsemblPlants" id="evm.model.08.309">
    <property type="protein sequence ID" value="cds.evm.model.08.309"/>
    <property type="gene ID" value="evm.TU.08.309"/>
</dbReference>